<evidence type="ECO:0000256" key="4">
    <source>
        <dbReference type="SAM" id="MobiDB-lite"/>
    </source>
</evidence>
<dbReference type="PROSITE" id="PS50297">
    <property type="entry name" value="ANK_REP_REGION"/>
    <property type="match status" value="3"/>
</dbReference>
<dbReference type="OrthoDB" id="4187387at2759"/>
<gene>
    <name evidence="5" type="ORF">AJ79_01640</name>
</gene>
<organism evidence="5 6">
    <name type="scientific">Helicocarpus griseus UAMH5409</name>
    <dbReference type="NCBI Taxonomy" id="1447875"/>
    <lineage>
        <taxon>Eukaryota</taxon>
        <taxon>Fungi</taxon>
        <taxon>Dikarya</taxon>
        <taxon>Ascomycota</taxon>
        <taxon>Pezizomycotina</taxon>
        <taxon>Eurotiomycetes</taxon>
        <taxon>Eurotiomycetidae</taxon>
        <taxon>Onygenales</taxon>
        <taxon>Ajellomycetaceae</taxon>
        <taxon>Helicocarpus</taxon>
    </lineage>
</organism>
<sequence length="839" mass="91842">MPPTLLTLPPELLLEIASYLTPTTSRTPRRLFPLLLVNRYAYTVFQVPLYTHNIRHANSSALLWAARHNRPDTAKLLLAHGADVNICAGDGETVVTSATKRGNVEVLRVLLLGGGGRGGQGQREGEGEDAGAGEGEGGLVLMESREAEIGEEEEFLGASRPDDDDDDDDDVEGYRERLNIAMPLISLAAERGHVDVVRMLLDEFGADVNTRDLLGRSVLARAAAAPLTATYWRATAAERGVAGRSNVVSWKRHLREAQTRYERMYVAVVRLLLERGADVGLADGKGWTPLARAAQSGCTKVVKVLLKHCRGAVDVDARNCDGVTPLGHAVLAGHEDIILLLLEKGRADPDPVDVDGYTPLLRAVEARREGVVRLLLSQRRKPVDVNRREICDGGKTPFTSAMCVPVEIVRLMLQLARPKPDINALCPDGRPALAVAAGEGYDHVALELLEQEGIIADQRDEQGITPLARAVHAERSEVVRALLAREDVDVNARDALGRTPLLHTVIPCVESFEVVRLLLEHGAEIDARDYEGGGTLFSRAWERREVDLMDMLLEAGANAMLAGCGGDTDGPRKPDFSPEAFLWFAVTRGHAGLVEHAVVVAVNNGILDPNSCVDAHGRTPLCVAIIEEHRDVVEILLAHDYGKENGDNTSEEKSSNKESPLSNLILPLALAAMNGHDDMVRQILSASENSCDLESDQGYMHLFRAMEQGYQEVVQMFMQLYCLLRTSEIIATSESLHLYPCWLPLFLAAVYRHVDVVQTIIASPQATAAAVALTTSNKDMKDDGEEEEKREDIDLTPLWLAAEYVWARGGTESSVKFVKYTLKIGGSYVVPEKRMRTRR</sequence>
<feature type="repeat" description="ANK" evidence="3">
    <location>
        <begin position="57"/>
        <end position="89"/>
    </location>
</feature>
<protein>
    <submittedName>
        <fullName evidence="5">Uncharacterized protein</fullName>
    </submittedName>
</protein>
<keyword evidence="1" id="KW-0677">Repeat</keyword>
<dbReference type="InterPro" id="IPR036770">
    <property type="entry name" value="Ankyrin_rpt-contain_sf"/>
</dbReference>
<reference evidence="5 6" key="1">
    <citation type="submission" date="2017-10" db="EMBL/GenBank/DDBJ databases">
        <title>Comparative genomics in systemic dimorphic fungi from Ajellomycetaceae.</title>
        <authorList>
            <person name="Munoz J.F."/>
            <person name="Mcewen J.G."/>
            <person name="Clay O.K."/>
            <person name="Cuomo C.A."/>
        </authorList>
    </citation>
    <scope>NUCLEOTIDE SEQUENCE [LARGE SCALE GENOMIC DNA]</scope>
    <source>
        <strain evidence="5 6">UAMH5409</strain>
    </source>
</reference>
<dbReference type="InterPro" id="IPR002110">
    <property type="entry name" value="Ankyrin_rpt"/>
</dbReference>
<dbReference type="PROSITE" id="PS50088">
    <property type="entry name" value="ANK_REPEAT"/>
    <property type="match status" value="4"/>
</dbReference>
<feature type="region of interest" description="Disordered" evidence="4">
    <location>
        <begin position="115"/>
        <end position="138"/>
    </location>
</feature>
<dbReference type="PRINTS" id="PR01415">
    <property type="entry name" value="ANKYRIN"/>
</dbReference>
<dbReference type="AlphaFoldDB" id="A0A2B7Y5Q5"/>
<feature type="compositionally biased region" description="Acidic residues" evidence="4">
    <location>
        <begin position="162"/>
        <end position="171"/>
    </location>
</feature>
<dbReference type="SMART" id="SM00248">
    <property type="entry name" value="ANK"/>
    <property type="match status" value="15"/>
</dbReference>
<evidence type="ECO:0000256" key="1">
    <source>
        <dbReference type="ARBA" id="ARBA00022737"/>
    </source>
</evidence>
<dbReference type="EMBL" id="PDNB01000016">
    <property type="protein sequence ID" value="PGH16535.1"/>
    <property type="molecule type" value="Genomic_DNA"/>
</dbReference>
<keyword evidence="2 3" id="KW-0040">ANK repeat</keyword>
<dbReference type="Pfam" id="PF00023">
    <property type="entry name" value="Ank"/>
    <property type="match status" value="3"/>
</dbReference>
<dbReference type="SUPFAM" id="SSF48403">
    <property type="entry name" value="Ankyrin repeat"/>
    <property type="match status" value="3"/>
</dbReference>
<dbReference type="PANTHER" id="PTHR24173">
    <property type="entry name" value="ANKYRIN REPEAT CONTAINING"/>
    <property type="match status" value="1"/>
</dbReference>
<comment type="caution">
    <text evidence="5">The sequence shown here is derived from an EMBL/GenBank/DDBJ whole genome shotgun (WGS) entry which is preliminary data.</text>
</comment>
<feature type="repeat" description="ANK" evidence="3">
    <location>
        <begin position="321"/>
        <end position="345"/>
    </location>
</feature>
<dbReference type="Pfam" id="PF12796">
    <property type="entry name" value="Ank_2"/>
    <property type="match status" value="2"/>
</dbReference>
<dbReference type="STRING" id="1447875.A0A2B7Y5Q5"/>
<dbReference type="Pfam" id="PF13637">
    <property type="entry name" value="Ank_4"/>
    <property type="match status" value="1"/>
</dbReference>
<dbReference type="Proteomes" id="UP000223968">
    <property type="component" value="Unassembled WGS sequence"/>
</dbReference>
<dbReference type="PANTHER" id="PTHR24173:SF74">
    <property type="entry name" value="ANKYRIN REPEAT DOMAIN-CONTAINING PROTEIN 16"/>
    <property type="match status" value="1"/>
</dbReference>
<accession>A0A2B7Y5Q5</accession>
<name>A0A2B7Y5Q5_9EURO</name>
<dbReference type="Gene3D" id="1.25.40.20">
    <property type="entry name" value="Ankyrin repeat-containing domain"/>
    <property type="match status" value="4"/>
</dbReference>
<feature type="repeat" description="ANK" evidence="3">
    <location>
        <begin position="462"/>
        <end position="495"/>
    </location>
</feature>
<evidence type="ECO:0000313" key="5">
    <source>
        <dbReference type="EMBL" id="PGH16535.1"/>
    </source>
</evidence>
<evidence type="ECO:0000313" key="6">
    <source>
        <dbReference type="Proteomes" id="UP000223968"/>
    </source>
</evidence>
<feature type="region of interest" description="Disordered" evidence="4">
    <location>
        <begin position="151"/>
        <end position="171"/>
    </location>
</feature>
<evidence type="ECO:0000256" key="3">
    <source>
        <dbReference type="PROSITE-ProRule" id="PRU00023"/>
    </source>
</evidence>
<evidence type="ECO:0000256" key="2">
    <source>
        <dbReference type="ARBA" id="ARBA00023043"/>
    </source>
</evidence>
<feature type="repeat" description="ANK" evidence="3">
    <location>
        <begin position="496"/>
        <end position="530"/>
    </location>
</feature>
<keyword evidence="6" id="KW-1185">Reference proteome</keyword>
<proteinExistence type="predicted"/>